<evidence type="ECO:0000313" key="2">
    <source>
        <dbReference type="Proteomes" id="UP000886998"/>
    </source>
</evidence>
<name>A0A8X7CK80_9ARAC</name>
<sequence length="110" mass="12535">MTSYTNQEMADNYFIYGVADGNALDSHGLYGNDFLLETRLHGSRPKNFRTLPSASRKNRFVCQWDARHRAYQECEATETWNSMCCVNSRVKAETNSNLSIRKCELANVGS</sequence>
<comment type="caution">
    <text evidence="1">The sequence shown here is derived from an EMBL/GenBank/DDBJ whole genome shotgun (WGS) entry which is preliminary data.</text>
</comment>
<proteinExistence type="predicted"/>
<accession>A0A8X7CK80</accession>
<dbReference type="EMBL" id="BMAV01018297">
    <property type="protein sequence ID" value="GFY70491.1"/>
    <property type="molecule type" value="Genomic_DNA"/>
</dbReference>
<keyword evidence="2" id="KW-1185">Reference proteome</keyword>
<reference evidence="1" key="1">
    <citation type="submission" date="2020-08" db="EMBL/GenBank/DDBJ databases">
        <title>Multicomponent nature underlies the extraordinary mechanical properties of spider dragline silk.</title>
        <authorList>
            <person name="Kono N."/>
            <person name="Nakamura H."/>
            <person name="Mori M."/>
            <person name="Yoshida Y."/>
            <person name="Ohtoshi R."/>
            <person name="Malay A.D."/>
            <person name="Moran D.A.P."/>
            <person name="Tomita M."/>
            <person name="Numata K."/>
            <person name="Arakawa K."/>
        </authorList>
    </citation>
    <scope>NUCLEOTIDE SEQUENCE</scope>
</reference>
<dbReference type="Proteomes" id="UP000886998">
    <property type="component" value="Unassembled WGS sequence"/>
</dbReference>
<protein>
    <submittedName>
        <fullName evidence="1">Uncharacterized protein</fullName>
    </submittedName>
</protein>
<organism evidence="1 2">
    <name type="scientific">Trichonephila inaurata madagascariensis</name>
    <dbReference type="NCBI Taxonomy" id="2747483"/>
    <lineage>
        <taxon>Eukaryota</taxon>
        <taxon>Metazoa</taxon>
        <taxon>Ecdysozoa</taxon>
        <taxon>Arthropoda</taxon>
        <taxon>Chelicerata</taxon>
        <taxon>Arachnida</taxon>
        <taxon>Araneae</taxon>
        <taxon>Araneomorphae</taxon>
        <taxon>Entelegynae</taxon>
        <taxon>Araneoidea</taxon>
        <taxon>Nephilidae</taxon>
        <taxon>Trichonephila</taxon>
        <taxon>Trichonephila inaurata</taxon>
    </lineage>
</organism>
<dbReference type="AlphaFoldDB" id="A0A8X7CK80"/>
<evidence type="ECO:0000313" key="1">
    <source>
        <dbReference type="EMBL" id="GFY70491.1"/>
    </source>
</evidence>
<gene>
    <name evidence="1" type="ORF">TNIN_41501</name>
</gene>